<evidence type="ECO:0000256" key="6">
    <source>
        <dbReference type="SAM" id="MobiDB-lite"/>
    </source>
</evidence>
<dbReference type="EMBL" id="JBHFFA010000008">
    <property type="protein sequence ID" value="KAL2608580.1"/>
    <property type="molecule type" value="Genomic_DNA"/>
</dbReference>
<feature type="region of interest" description="Disordered" evidence="6">
    <location>
        <begin position="68"/>
        <end position="87"/>
    </location>
</feature>
<gene>
    <name evidence="7" type="ORF">R1flu_027153</name>
</gene>
<dbReference type="Gene3D" id="3.30.230.10">
    <property type="match status" value="1"/>
</dbReference>
<evidence type="ECO:0000313" key="8">
    <source>
        <dbReference type="Proteomes" id="UP001605036"/>
    </source>
</evidence>
<dbReference type="FunFam" id="3.30.230.10:FF:000001">
    <property type="entry name" value="30S ribosomal protein S9"/>
    <property type="match status" value="1"/>
</dbReference>
<evidence type="ECO:0000256" key="2">
    <source>
        <dbReference type="ARBA" id="ARBA00022980"/>
    </source>
</evidence>
<evidence type="ECO:0000256" key="5">
    <source>
        <dbReference type="ARBA" id="ARBA00035437"/>
    </source>
</evidence>
<dbReference type="Pfam" id="PF00380">
    <property type="entry name" value="Ribosomal_S9"/>
    <property type="match status" value="1"/>
</dbReference>
<dbReference type="InterPro" id="IPR020568">
    <property type="entry name" value="Ribosomal_Su5_D2-typ_SF"/>
</dbReference>
<dbReference type="InterPro" id="IPR014721">
    <property type="entry name" value="Ribsml_uS5_D2-typ_fold_subgr"/>
</dbReference>
<evidence type="ECO:0000256" key="3">
    <source>
        <dbReference type="ARBA" id="ARBA00023274"/>
    </source>
</evidence>
<dbReference type="InterPro" id="IPR023035">
    <property type="entry name" value="Ribosomal_uS9_bac/plastid"/>
</dbReference>
<dbReference type="PANTHER" id="PTHR21569:SF1">
    <property type="entry name" value="SMALL RIBOSOMAL SUBUNIT PROTEIN US9M"/>
    <property type="match status" value="1"/>
</dbReference>
<keyword evidence="2" id="KW-0689">Ribosomal protein</keyword>
<dbReference type="AlphaFoldDB" id="A0ABD1XI42"/>
<organism evidence="7 8">
    <name type="scientific">Riccia fluitans</name>
    <dbReference type="NCBI Taxonomy" id="41844"/>
    <lineage>
        <taxon>Eukaryota</taxon>
        <taxon>Viridiplantae</taxon>
        <taxon>Streptophyta</taxon>
        <taxon>Embryophyta</taxon>
        <taxon>Marchantiophyta</taxon>
        <taxon>Marchantiopsida</taxon>
        <taxon>Marchantiidae</taxon>
        <taxon>Marchantiales</taxon>
        <taxon>Ricciaceae</taxon>
        <taxon>Riccia</taxon>
    </lineage>
</organism>
<dbReference type="NCBIfam" id="NF001099">
    <property type="entry name" value="PRK00132.1"/>
    <property type="match status" value="1"/>
</dbReference>
<accession>A0ABD1XI42</accession>
<evidence type="ECO:0000256" key="4">
    <source>
        <dbReference type="ARBA" id="ARBA00035152"/>
    </source>
</evidence>
<evidence type="ECO:0000313" key="7">
    <source>
        <dbReference type="EMBL" id="KAL2608580.1"/>
    </source>
</evidence>
<dbReference type="GO" id="GO:0005737">
    <property type="term" value="C:cytoplasm"/>
    <property type="evidence" value="ECO:0007669"/>
    <property type="project" value="UniProtKB-ARBA"/>
</dbReference>
<comment type="similarity">
    <text evidence="1">Belongs to the universal ribosomal protein uS9 family.</text>
</comment>
<feature type="compositionally biased region" description="Basic residues" evidence="6">
    <location>
        <begin position="271"/>
        <end position="286"/>
    </location>
</feature>
<dbReference type="GO" id="GO:0015935">
    <property type="term" value="C:small ribosomal subunit"/>
    <property type="evidence" value="ECO:0007669"/>
    <property type="project" value="UniProtKB-ARBA"/>
</dbReference>
<dbReference type="InterPro" id="IPR000754">
    <property type="entry name" value="Ribosomal_uS9"/>
</dbReference>
<evidence type="ECO:0000256" key="1">
    <source>
        <dbReference type="ARBA" id="ARBA00005251"/>
    </source>
</evidence>
<dbReference type="HAMAP" id="MF_00532_B">
    <property type="entry name" value="Ribosomal_uS9_B"/>
    <property type="match status" value="1"/>
</dbReference>
<reference evidence="7 8" key="1">
    <citation type="submission" date="2024-09" db="EMBL/GenBank/DDBJ databases">
        <title>Chromosome-scale assembly of Riccia fluitans.</title>
        <authorList>
            <person name="Paukszto L."/>
            <person name="Sawicki J."/>
            <person name="Karawczyk K."/>
            <person name="Piernik-Szablinska J."/>
            <person name="Szczecinska M."/>
            <person name="Mazdziarz M."/>
        </authorList>
    </citation>
    <scope>NUCLEOTIDE SEQUENCE [LARGE SCALE GENOMIC DNA]</scope>
    <source>
        <strain evidence="7">Rf_01</strain>
        <tissue evidence="7">Aerial parts of the thallus</tissue>
    </source>
</reference>
<dbReference type="PANTHER" id="PTHR21569">
    <property type="entry name" value="RIBOSOMAL PROTEIN S9"/>
    <property type="match status" value="1"/>
</dbReference>
<proteinExistence type="inferred from homology"/>
<protein>
    <recommendedName>
        <fullName evidence="4">Small ribosomal subunit protein uS9c</fullName>
    </recommendedName>
    <alternativeName>
        <fullName evidence="5">30S ribosomal protein S9, chloroplastic</fullName>
    </alternativeName>
</protein>
<sequence>MSSIRCLVRRLARLDQNAVHNFGRYISSDSGFPALFLKAVSGRSSAPHSVVIRSRDVWSRSERRAYSSDQGFLGGSSGNTNADATPEVFGDRTAESGITDDMLDSLIALKDFGNIEGLPPLDAILEQDDEREKKAKRRELERKKQLELQSMRVKTVDEFGRAYATGRRKSSIARVWLKEGEGKITINGLPHDLYFPDIDQRLQLLEPFYQTKTLGLFDVRSTVKGGGITGQSGALRHGISQALQLFDPLLRPPLKSAGMLTRDSRVVERKKPGKAKARKSYQWVKR</sequence>
<name>A0ABD1XI42_9MARC</name>
<keyword evidence="3" id="KW-0687">Ribonucleoprotein</keyword>
<keyword evidence="8" id="KW-1185">Reference proteome</keyword>
<dbReference type="Proteomes" id="UP001605036">
    <property type="component" value="Unassembled WGS sequence"/>
</dbReference>
<comment type="caution">
    <text evidence="7">The sequence shown here is derived from an EMBL/GenBank/DDBJ whole genome shotgun (WGS) entry which is preliminary data.</text>
</comment>
<feature type="region of interest" description="Disordered" evidence="6">
    <location>
        <begin position="261"/>
        <end position="286"/>
    </location>
</feature>
<dbReference type="SUPFAM" id="SSF54211">
    <property type="entry name" value="Ribosomal protein S5 domain 2-like"/>
    <property type="match status" value="1"/>
</dbReference>